<feature type="region of interest" description="Disordered" evidence="1">
    <location>
        <begin position="1267"/>
        <end position="1319"/>
    </location>
</feature>
<accession>E7RYB6</accession>
<evidence type="ECO:0000313" key="3">
    <source>
        <dbReference type="Proteomes" id="UP000011021"/>
    </source>
</evidence>
<protein>
    <submittedName>
        <fullName evidence="2">Uncharacterized protein</fullName>
    </submittedName>
</protein>
<feature type="region of interest" description="Disordered" evidence="1">
    <location>
        <begin position="932"/>
        <end position="956"/>
    </location>
</feature>
<feature type="region of interest" description="Disordered" evidence="1">
    <location>
        <begin position="316"/>
        <end position="335"/>
    </location>
</feature>
<evidence type="ECO:0000256" key="1">
    <source>
        <dbReference type="SAM" id="MobiDB-lite"/>
    </source>
</evidence>
<feature type="compositionally biased region" description="Polar residues" evidence="1">
    <location>
        <begin position="1270"/>
        <end position="1284"/>
    </location>
</feature>
<evidence type="ECO:0000313" key="2">
    <source>
        <dbReference type="EMBL" id="EFV94577.1"/>
    </source>
</evidence>
<keyword evidence="3" id="KW-1185">Reference proteome</keyword>
<dbReference type="STRING" id="887898.HMPREF0551_1680"/>
<dbReference type="EMBL" id="AEQP01000015">
    <property type="protein sequence ID" value="EFV94577.1"/>
    <property type="molecule type" value="Genomic_DNA"/>
</dbReference>
<comment type="caution">
    <text evidence="2">The sequence shown here is derived from an EMBL/GenBank/DDBJ whole genome shotgun (WGS) entry which is preliminary data.</text>
</comment>
<reference evidence="2 3" key="1">
    <citation type="submission" date="2010-12" db="EMBL/GenBank/DDBJ databases">
        <authorList>
            <person name="Muzny D."/>
            <person name="Qin X."/>
            <person name="Deng J."/>
            <person name="Jiang H."/>
            <person name="Liu Y."/>
            <person name="Qu J."/>
            <person name="Song X.-Z."/>
            <person name="Zhang L."/>
            <person name="Thornton R."/>
            <person name="Coyle M."/>
            <person name="Francisco L."/>
            <person name="Jackson L."/>
            <person name="Javaid M."/>
            <person name="Korchina V."/>
            <person name="Kovar C."/>
            <person name="Mata R."/>
            <person name="Mathew T."/>
            <person name="Ngo R."/>
            <person name="Nguyen L."/>
            <person name="Nguyen N."/>
            <person name="Okwuonu G."/>
            <person name="Ongeri F."/>
            <person name="Pham C."/>
            <person name="Simmons D."/>
            <person name="Wilczek-Boney K."/>
            <person name="Hale W."/>
            <person name="Jakkamsetti A."/>
            <person name="Pham P."/>
            <person name="Ruth R."/>
            <person name="San Lucas F."/>
            <person name="Warren J."/>
            <person name="Zhang J."/>
            <person name="Zhao Z."/>
            <person name="Zhou C."/>
            <person name="Zhu D."/>
            <person name="Lee S."/>
            <person name="Bess C."/>
            <person name="Blankenburg K."/>
            <person name="Forbes L."/>
            <person name="Fu Q."/>
            <person name="Gubbala S."/>
            <person name="Hirani K."/>
            <person name="Jayaseelan J.C."/>
            <person name="Lara F."/>
            <person name="Munidasa M."/>
            <person name="Palculict T."/>
            <person name="Patil S."/>
            <person name="Pu L.-L."/>
            <person name="Saada N."/>
            <person name="Tang L."/>
            <person name="Weissenberger G."/>
            <person name="Zhu Y."/>
            <person name="Hemphill L."/>
            <person name="Shang Y."/>
            <person name="Youmans B."/>
            <person name="Ayvaz T."/>
            <person name="Ross M."/>
            <person name="Santibanez J."/>
            <person name="Aqrawi P."/>
            <person name="Gross S."/>
            <person name="Joshi V."/>
            <person name="Fowler G."/>
            <person name="Nazareth L."/>
            <person name="Reid J."/>
            <person name="Worley K."/>
            <person name="Petrosino J."/>
            <person name="Highlander S."/>
            <person name="Gibbs R."/>
        </authorList>
    </citation>
    <scope>NUCLEOTIDE SEQUENCE [LARGE SCALE GENOMIC DNA]</scope>
    <source>
        <strain evidence="2 3">ATCC 51599</strain>
    </source>
</reference>
<feature type="region of interest" description="Disordered" evidence="1">
    <location>
        <begin position="192"/>
        <end position="215"/>
    </location>
</feature>
<dbReference type="HOGENOM" id="CLU_258343_0_0_4"/>
<feature type="compositionally biased region" description="Polar residues" evidence="1">
    <location>
        <begin position="941"/>
        <end position="950"/>
    </location>
</feature>
<gene>
    <name evidence="2" type="ORF">HMPREF0551_1680</name>
</gene>
<dbReference type="Proteomes" id="UP000011021">
    <property type="component" value="Unassembled WGS sequence"/>
</dbReference>
<organism evidence="2 3">
    <name type="scientific">Lautropia mirabilis ATCC 51599</name>
    <dbReference type="NCBI Taxonomy" id="887898"/>
    <lineage>
        <taxon>Bacteria</taxon>
        <taxon>Pseudomonadati</taxon>
        <taxon>Pseudomonadota</taxon>
        <taxon>Betaproteobacteria</taxon>
        <taxon>Burkholderiales</taxon>
        <taxon>Burkholderiaceae</taxon>
        <taxon>Lautropia</taxon>
    </lineage>
</organism>
<sequence length="1341" mass="141816">MALDANQKPILGAPEQTITVHESPTSPVYPAEPVIRAVAHEQTATFPESTFAGTNQDYKPAAIRIEAIEPSSHDGASPSLQLLGDGTPTPITVGQTITAENFSKLTWNTVGNEGGSFRFVPLDGTGQPYVGVQPQTISVYESPAAPEYPSARSPLAVAHDQTLTFGQELFVGSASSKAPAFIRIEKITAKDGDGTGTALQRDDDGAGPGAPTAVSEGDVISAADFGKLSWNTAHNDGGSFRFVALDANRKPILGADSQTITVSESPAVPDYPSTRDPLSAAHDQTLALGQDLFAGNTANKAPAFVRIESITPLDGDGTGTALQRDDDGAGPAAPTAVQQGDVISAADFGKLSWNTAHNNGGNFSFMPLDANQKPILGATAQTVSVYESPAAPDYPGVRNPLTVAHDQTRALGQELFAGNTPGKAPAFIRIESIDAKDGDGTGAALQREADGGTPTAVQQGDVISAADFGKLSWNTAHNDGGSFRFVALDANRNPILGSDAQTISVHESPKAPDYSGRALQVVAHDQVRQIDASVFEGNDPARKPAFVTINQIEADNGVNPAPLYIQREGGVKEAVQAGATIRAEDFDKVHWDTSSNDGGRFTFTAHDAERFAIEGSAPRTVTVHESPLPPVWNAISLQYQTAYAAHDGSAAFNNGMAYNGHNTPQKQRPAAIRITHIDEKNPSATEHAALYSWDAGHRTPLSVGSEIKFGRYSNIRWDTAHNEGGTFRFVALDKDGIEIAGSAEQTMTVIESPAAPVYATNTPSAFTPYNRPLTLDRTLLAGTDPSREPTAIQITTIYEKDDTAPGTSALAIDRGHGQLDPVSKGSRIQASDLDKLVWRSDANSGGSFTFSMIGADGKSILTTNPANPGSTSTLTRTISVEEGVQGPAYAQNASTLRAAFQQVLEIGKNHLDEIRGTEDSRAPARIEITRIEQPNDRDTSHSPLQLANGTDGSGARQITEGETIDAAEFARLTWDASKTDGGRFIFKPLDKNGRPFVDDSGQEMVRTITIDEQPQAAGTPTKPVVAPNAITGLDKSIISSNSHSPDSSLDGRFFKVISIEAYESPNAKRVMNWDLAGRPLPDGGQSGPTAYEVIQADGISLADAQQRAQDMGGKLLSIDDAAERGFIKTSLFNSGPDISTRYHYINQGNVAHDAGSGAKGFIIEYDNYRQPLKLESEHDPDFSGQVEEGQIIVGSELNQAHLGWDSSKNHGGVITLVEVQGQEVEDGSGKNPSLPGNRTKLGHLARDARDPDVGHERFTITIAEAEDGSPTFSKPNITGRSAGTSGHREAAETLDAAELLPGTPSAGSDTATRALPSTLGNLWHGTDPLLHDPLGQHPPLA</sequence>
<name>E7RYB6_9BURK</name>
<proteinExistence type="predicted"/>